<feature type="compositionally biased region" description="Polar residues" evidence="1">
    <location>
        <begin position="1"/>
        <end position="18"/>
    </location>
</feature>
<proteinExistence type="predicted"/>
<dbReference type="AlphaFoldDB" id="A0A6C0KRK0"/>
<feature type="region of interest" description="Disordered" evidence="1">
    <location>
        <begin position="1"/>
        <end position="22"/>
    </location>
</feature>
<protein>
    <submittedName>
        <fullName evidence="2">Uncharacterized protein</fullName>
    </submittedName>
</protein>
<reference evidence="2" key="1">
    <citation type="journal article" date="2020" name="Nature">
        <title>Giant virus diversity and host interactions through global metagenomics.</title>
        <authorList>
            <person name="Schulz F."/>
            <person name="Roux S."/>
            <person name="Paez-Espino D."/>
            <person name="Jungbluth S."/>
            <person name="Walsh D.A."/>
            <person name="Denef V.J."/>
            <person name="McMahon K.D."/>
            <person name="Konstantinidis K.T."/>
            <person name="Eloe-Fadrosh E.A."/>
            <person name="Kyrpides N.C."/>
            <person name="Woyke T."/>
        </authorList>
    </citation>
    <scope>NUCLEOTIDE SEQUENCE</scope>
    <source>
        <strain evidence="2">GVMAG-S-3300013014-104</strain>
    </source>
</reference>
<evidence type="ECO:0000313" key="2">
    <source>
        <dbReference type="EMBL" id="QHU19337.1"/>
    </source>
</evidence>
<organism evidence="2">
    <name type="scientific">viral metagenome</name>
    <dbReference type="NCBI Taxonomy" id="1070528"/>
    <lineage>
        <taxon>unclassified sequences</taxon>
        <taxon>metagenomes</taxon>
        <taxon>organismal metagenomes</taxon>
    </lineage>
</organism>
<dbReference type="EMBL" id="MN740948">
    <property type="protein sequence ID" value="QHU19337.1"/>
    <property type="molecule type" value="Genomic_DNA"/>
</dbReference>
<accession>A0A6C0KRK0</accession>
<evidence type="ECO:0000256" key="1">
    <source>
        <dbReference type="SAM" id="MobiDB-lite"/>
    </source>
</evidence>
<sequence>MVYMSGSRNSRNQASIVNRPTCGGNKKGGLAPSVGWYLSSNPNLIGASNTQYRLACVPNRTIQTQNYGYRATIGGNMG</sequence>
<name>A0A6C0KRK0_9ZZZZ</name>